<evidence type="ECO:0000313" key="8">
    <source>
        <dbReference type="Proteomes" id="UP000006882"/>
    </source>
</evidence>
<dbReference type="GO" id="GO:0005509">
    <property type="term" value="F:calcium ion binding"/>
    <property type="evidence" value="ECO:0007669"/>
    <property type="project" value="InterPro"/>
</dbReference>
<dbReference type="Pfam" id="PF01532">
    <property type="entry name" value="Glyco_hydro_47"/>
    <property type="match status" value="1"/>
</dbReference>
<dbReference type="PRINTS" id="PR00747">
    <property type="entry name" value="GLYHDRLASE47"/>
</dbReference>
<reference evidence="7 8" key="1">
    <citation type="journal article" date="2013" name="Nat. Genet.">
        <title>The high-quality draft genome of peach (Prunus persica) identifies unique patterns of genetic diversity, domestication and genome evolution.</title>
        <authorList>
            <consortium name="International Peach Genome Initiative"/>
            <person name="Verde I."/>
            <person name="Abbott A.G."/>
            <person name="Scalabrin S."/>
            <person name="Jung S."/>
            <person name="Shu S."/>
            <person name="Marroni F."/>
            <person name="Zhebentyayeva T."/>
            <person name="Dettori M.T."/>
            <person name="Grimwood J."/>
            <person name="Cattonaro F."/>
            <person name="Zuccolo A."/>
            <person name="Rossini L."/>
            <person name="Jenkins J."/>
            <person name="Vendramin E."/>
            <person name="Meisel L.A."/>
            <person name="Decroocq V."/>
            <person name="Sosinski B."/>
            <person name="Prochnik S."/>
            <person name="Mitros T."/>
            <person name="Policriti A."/>
            <person name="Cipriani G."/>
            <person name="Dondini L."/>
            <person name="Ficklin S."/>
            <person name="Goodstein D.M."/>
            <person name="Xuan P."/>
            <person name="Del Fabbro C."/>
            <person name="Aramini V."/>
            <person name="Copetti D."/>
            <person name="Gonzalez S."/>
            <person name="Horner D.S."/>
            <person name="Falchi R."/>
            <person name="Lucas S."/>
            <person name="Mica E."/>
            <person name="Maldonado J."/>
            <person name="Lazzari B."/>
            <person name="Bielenberg D."/>
            <person name="Pirona R."/>
            <person name="Miculan M."/>
            <person name="Barakat A."/>
            <person name="Testolin R."/>
            <person name="Stella A."/>
            <person name="Tartarini S."/>
            <person name="Tonutti P."/>
            <person name="Arus P."/>
            <person name="Orellana A."/>
            <person name="Wells C."/>
            <person name="Main D."/>
            <person name="Vizzotto G."/>
            <person name="Silva H."/>
            <person name="Salamini F."/>
            <person name="Schmutz J."/>
            <person name="Morgante M."/>
            <person name="Rokhsar D.S."/>
        </authorList>
    </citation>
    <scope>NUCLEOTIDE SEQUENCE [LARGE SCALE GENOMIC DNA]</scope>
    <source>
        <strain evidence="8">cv. Nemared</strain>
    </source>
</reference>
<keyword evidence="6" id="KW-0326">Glycosidase</keyword>
<comment type="similarity">
    <text evidence="3 6">Belongs to the glycosyl hydrolase 47 family.</text>
</comment>
<keyword evidence="4 6" id="KW-0378">Hydrolase</keyword>
<dbReference type="Proteomes" id="UP000006882">
    <property type="component" value="Chromosome G1"/>
</dbReference>
<gene>
    <name evidence="7" type="ORF">PRUPE_1G073800</name>
</gene>
<dbReference type="InterPro" id="IPR012341">
    <property type="entry name" value="6hp_glycosidase-like_sf"/>
</dbReference>
<organism evidence="7 8">
    <name type="scientific">Prunus persica</name>
    <name type="common">Peach</name>
    <name type="synonym">Amygdalus persica</name>
    <dbReference type="NCBI Taxonomy" id="3760"/>
    <lineage>
        <taxon>Eukaryota</taxon>
        <taxon>Viridiplantae</taxon>
        <taxon>Streptophyta</taxon>
        <taxon>Embryophyta</taxon>
        <taxon>Tracheophyta</taxon>
        <taxon>Spermatophyta</taxon>
        <taxon>Magnoliopsida</taxon>
        <taxon>eudicotyledons</taxon>
        <taxon>Gunneridae</taxon>
        <taxon>Pentapetalae</taxon>
        <taxon>rosids</taxon>
        <taxon>fabids</taxon>
        <taxon>Rosales</taxon>
        <taxon>Rosaceae</taxon>
        <taxon>Amygdaloideae</taxon>
        <taxon>Amygdaleae</taxon>
        <taxon>Prunus</taxon>
    </lineage>
</organism>
<keyword evidence="5" id="KW-1015">Disulfide bond</keyword>
<dbReference type="GO" id="GO:0012505">
    <property type="term" value="C:endomembrane system"/>
    <property type="evidence" value="ECO:0007669"/>
    <property type="project" value="UniProtKB-ARBA"/>
</dbReference>
<sequence>MLGLVTRCTHGVVMNSRWVAKSLNFNKNYEASVFETTIRVIGGLLSAYDLSDDKVFLEKARDIADRLLPAWNTPSGIPYNIINLRYGDARNPRWTGGKSILADAGSEQLEFIALSQRTNDPKYQQKVEYVIEELHKTFPADGLLPIYIDPHTGITSYSKISFGAMGDSFYEYLLKAWIQGNKTESVTHYREMWETSMKGLKSLIRKTTPSSYAYICEKTGSSLSDKMDELACFAPGMLALGSTGYGPDEAEKFLSLAEEVPWRKYLRSCFARAGSVYPLMYGSFEAPD</sequence>
<dbReference type="SUPFAM" id="SSF48225">
    <property type="entry name" value="Seven-hairpin glycosidases"/>
    <property type="match status" value="1"/>
</dbReference>
<evidence type="ECO:0000256" key="5">
    <source>
        <dbReference type="ARBA" id="ARBA00023157"/>
    </source>
</evidence>
<dbReference type="GO" id="GO:0005975">
    <property type="term" value="P:carbohydrate metabolic process"/>
    <property type="evidence" value="ECO:0007669"/>
    <property type="project" value="InterPro"/>
</dbReference>
<comment type="pathway">
    <text evidence="2">Protein modification; protein glycosylation.</text>
</comment>
<dbReference type="AlphaFoldDB" id="A0A251QTX3"/>
<evidence type="ECO:0000256" key="3">
    <source>
        <dbReference type="ARBA" id="ARBA00007658"/>
    </source>
</evidence>
<dbReference type="Gene3D" id="1.50.10.10">
    <property type="match status" value="1"/>
</dbReference>
<name>A0A251QTX3_PRUPE</name>
<dbReference type="InterPro" id="IPR050749">
    <property type="entry name" value="Glycosyl_Hydrolase_47"/>
</dbReference>
<evidence type="ECO:0000256" key="1">
    <source>
        <dbReference type="ARBA" id="ARBA00001913"/>
    </source>
</evidence>
<accession>A0A251QTX3</accession>
<protein>
    <recommendedName>
        <fullName evidence="6">alpha-1,2-Mannosidase</fullName>
        <ecNumber evidence="6">3.2.1.-</ecNumber>
    </recommendedName>
</protein>
<evidence type="ECO:0000313" key="7">
    <source>
        <dbReference type="EMBL" id="ONI27207.1"/>
    </source>
</evidence>
<dbReference type="Gramene" id="ONI27207">
    <property type="protein sequence ID" value="ONI27207"/>
    <property type="gene ID" value="PRUPE_1G073800"/>
</dbReference>
<dbReference type="EC" id="3.2.1.-" evidence="6"/>
<evidence type="ECO:0000256" key="2">
    <source>
        <dbReference type="ARBA" id="ARBA00004922"/>
    </source>
</evidence>
<proteinExistence type="inferred from homology"/>
<keyword evidence="8" id="KW-1185">Reference proteome</keyword>
<dbReference type="InterPro" id="IPR036026">
    <property type="entry name" value="Seven-hairpin_glycosidases"/>
</dbReference>
<dbReference type="PANTHER" id="PTHR11742:SF94">
    <property type="entry name" value="ALPHA-1,2-MANNOSIDASE"/>
    <property type="match status" value="1"/>
</dbReference>
<comment type="cofactor">
    <cofactor evidence="1">
        <name>Ca(2+)</name>
        <dbReference type="ChEBI" id="CHEBI:29108"/>
    </cofactor>
</comment>
<dbReference type="GO" id="GO:0016020">
    <property type="term" value="C:membrane"/>
    <property type="evidence" value="ECO:0007669"/>
    <property type="project" value="InterPro"/>
</dbReference>
<evidence type="ECO:0000256" key="4">
    <source>
        <dbReference type="ARBA" id="ARBA00022801"/>
    </source>
</evidence>
<dbReference type="InterPro" id="IPR001382">
    <property type="entry name" value="Glyco_hydro_47"/>
</dbReference>
<dbReference type="PANTHER" id="PTHR11742">
    <property type="entry name" value="MANNOSYL-OLIGOSACCHARIDE ALPHA-1,2-MANNOSIDASE-RELATED"/>
    <property type="match status" value="1"/>
</dbReference>
<dbReference type="EMBL" id="CM007651">
    <property type="protein sequence ID" value="ONI27207.1"/>
    <property type="molecule type" value="Genomic_DNA"/>
</dbReference>
<dbReference type="GO" id="GO:0004571">
    <property type="term" value="F:mannosyl-oligosaccharide 1,2-alpha-mannosidase activity"/>
    <property type="evidence" value="ECO:0007669"/>
    <property type="project" value="InterPro"/>
</dbReference>
<evidence type="ECO:0000256" key="6">
    <source>
        <dbReference type="RuleBase" id="RU361193"/>
    </source>
</evidence>